<sequence length="313" mass="34089">MLTFSLAMMTSSNVNMSTFSPVRLPTPKPIPRAVRSISPGSLTPLVGFSTPSSTNARTSNCSLDSIANDDILKREYYELLARADPSAPPDESGALNIPGIINTFGGFFDAFFNKREELELFARSLAANEAMLKREYADILARADPSAPVDESGALNIPGLINTFSGLFNAFFNKREDFESLSRSLASDDLFMREYSELLARADPSASVDESGAINFGKIVDTVGGLINAFFNKREEFELLARGLAADDGVLKREFVELLSRADSSAPSDESGAINFGKIIDTVGGLIGAFFNKREELDMMAREFEARSLNELD</sequence>
<accession>A0AAW0GG18</accession>
<dbReference type="Proteomes" id="UP001385951">
    <property type="component" value="Unassembled WGS sequence"/>
</dbReference>
<dbReference type="AlphaFoldDB" id="A0AAW0GG18"/>
<proteinExistence type="predicted"/>
<dbReference type="EMBL" id="JASBNA010000009">
    <property type="protein sequence ID" value="KAK7688902.1"/>
    <property type="molecule type" value="Genomic_DNA"/>
</dbReference>
<evidence type="ECO:0000313" key="2">
    <source>
        <dbReference type="Proteomes" id="UP001385951"/>
    </source>
</evidence>
<protein>
    <submittedName>
        <fullName evidence="1">Uncharacterized protein</fullName>
    </submittedName>
</protein>
<keyword evidence="2" id="KW-1185">Reference proteome</keyword>
<evidence type="ECO:0000313" key="1">
    <source>
        <dbReference type="EMBL" id="KAK7688902.1"/>
    </source>
</evidence>
<reference evidence="1 2" key="1">
    <citation type="submission" date="2022-09" db="EMBL/GenBank/DDBJ databases">
        <authorList>
            <person name="Palmer J.M."/>
        </authorList>
    </citation>
    <scope>NUCLEOTIDE SEQUENCE [LARGE SCALE GENOMIC DNA]</scope>
    <source>
        <strain evidence="1 2">DSM 7382</strain>
    </source>
</reference>
<comment type="caution">
    <text evidence="1">The sequence shown here is derived from an EMBL/GenBank/DDBJ whole genome shotgun (WGS) entry which is preliminary data.</text>
</comment>
<organism evidence="1 2">
    <name type="scientific">Cerrena zonata</name>
    <dbReference type="NCBI Taxonomy" id="2478898"/>
    <lineage>
        <taxon>Eukaryota</taxon>
        <taxon>Fungi</taxon>
        <taxon>Dikarya</taxon>
        <taxon>Basidiomycota</taxon>
        <taxon>Agaricomycotina</taxon>
        <taxon>Agaricomycetes</taxon>
        <taxon>Polyporales</taxon>
        <taxon>Cerrenaceae</taxon>
        <taxon>Cerrena</taxon>
    </lineage>
</organism>
<gene>
    <name evidence="1" type="ORF">QCA50_007593</name>
</gene>
<name>A0AAW0GG18_9APHY</name>